<dbReference type="InterPro" id="IPR029033">
    <property type="entry name" value="His_PPase_superfam"/>
</dbReference>
<evidence type="ECO:0000313" key="1">
    <source>
        <dbReference type="EMBL" id="KKL15648.1"/>
    </source>
</evidence>
<sequence length="238" mass="27903">MNVDKIWNQEDWVAHARNLIENLTKFPEGSKITLILRHSHRNEPAPLENVNKLRLTPQGHAIAKKFGESLPKDRSIRISHSIIWRCEETAVNIHNGFKNIGGNSELNGILTPLFDIGTKSRSFTDKIKNNHFRDELFRWAAGFYHPDDWTPFTTYCQETAHLIWNNIKNLPNNSIDIYVTHDWHTMSLRFGWFGLPPDEKWVKFLGGFAFTFENDHIFLCDHLGLKKIEFPHWWKSKT</sequence>
<dbReference type="SUPFAM" id="SSF53254">
    <property type="entry name" value="Phosphoglycerate mutase-like"/>
    <property type="match status" value="1"/>
</dbReference>
<organism evidence="1">
    <name type="scientific">marine sediment metagenome</name>
    <dbReference type="NCBI Taxonomy" id="412755"/>
    <lineage>
        <taxon>unclassified sequences</taxon>
        <taxon>metagenomes</taxon>
        <taxon>ecological metagenomes</taxon>
    </lineage>
</organism>
<dbReference type="AlphaFoldDB" id="A0A0F9DUV0"/>
<protein>
    <recommendedName>
        <fullName evidence="2">Histidine phosphatase family protein</fullName>
    </recommendedName>
</protein>
<accession>A0A0F9DUV0</accession>
<evidence type="ECO:0008006" key="2">
    <source>
        <dbReference type="Google" id="ProtNLM"/>
    </source>
</evidence>
<reference evidence="1" key="1">
    <citation type="journal article" date="2015" name="Nature">
        <title>Complex archaea that bridge the gap between prokaryotes and eukaryotes.</title>
        <authorList>
            <person name="Spang A."/>
            <person name="Saw J.H."/>
            <person name="Jorgensen S.L."/>
            <person name="Zaremba-Niedzwiedzka K."/>
            <person name="Martijn J."/>
            <person name="Lind A.E."/>
            <person name="van Eijk R."/>
            <person name="Schleper C."/>
            <person name="Guy L."/>
            <person name="Ettema T.J."/>
        </authorList>
    </citation>
    <scope>NUCLEOTIDE SEQUENCE</scope>
</reference>
<name>A0A0F9DUV0_9ZZZZ</name>
<gene>
    <name evidence="1" type="ORF">LCGC14_2503490</name>
</gene>
<comment type="caution">
    <text evidence="1">The sequence shown here is derived from an EMBL/GenBank/DDBJ whole genome shotgun (WGS) entry which is preliminary data.</text>
</comment>
<proteinExistence type="predicted"/>
<dbReference type="EMBL" id="LAZR01039983">
    <property type="protein sequence ID" value="KKL15648.1"/>
    <property type="molecule type" value="Genomic_DNA"/>
</dbReference>